<keyword evidence="9" id="KW-1185">Reference proteome</keyword>
<keyword evidence="2" id="KW-1134">Transmembrane beta strand</keyword>
<evidence type="ECO:0000313" key="9">
    <source>
        <dbReference type="Proteomes" id="UP000265715"/>
    </source>
</evidence>
<dbReference type="PANTHER" id="PTHR30026:SF20">
    <property type="entry name" value="OUTER MEMBRANE PROTEIN TOLC"/>
    <property type="match status" value="1"/>
</dbReference>
<dbReference type="GO" id="GO:0009279">
    <property type="term" value="C:cell outer membrane"/>
    <property type="evidence" value="ECO:0007669"/>
    <property type="project" value="UniProtKB-SubCell"/>
</dbReference>
<dbReference type="RefSeq" id="WP_119315098.1">
    <property type="nucleotide sequence ID" value="NZ_QXDL01000075.1"/>
</dbReference>
<name>A0A399EK79_9DEIN</name>
<dbReference type="PANTHER" id="PTHR30026">
    <property type="entry name" value="OUTER MEMBRANE PROTEIN TOLC"/>
    <property type="match status" value="1"/>
</dbReference>
<dbReference type="InterPro" id="IPR051906">
    <property type="entry name" value="TolC-like"/>
</dbReference>
<evidence type="ECO:0000256" key="5">
    <source>
        <dbReference type="ARBA" id="ARBA00023237"/>
    </source>
</evidence>
<evidence type="ECO:0000256" key="2">
    <source>
        <dbReference type="ARBA" id="ARBA00022452"/>
    </source>
</evidence>
<keyword evidence="3" id="KW-0812">Transmembrane</keyword>
<evidence type="ECO:0000313" key="8">
    <source>
        <dbReference type="EMBL" id="RIH84358.1"/>
    </source>
</evidence>
<keyword evidence="4" id="KW-0472">Membrane</keyword>
<feature type="coiled-coil region" evidence="6">
    <location>
        <begin position="36"/>
        <end position="125"/>
    </location>
</feature>
<reference evidence="8 9" key="1">
    <citation type="submission" date="2018-08" db="EMBL/GenBank/DDBJ databases">
        <title>Meiothermus terrae DSM 26712 genome sequencing project.</title>
        <authorList>
            <person name="Da Costa M.S."/>
            <person name="Albuquerque L."/>
            <person name="Raposo P."/>
            <person name="Froufe H.J.C."/>
            <person name="Barroso C.S."/>
            <person name="Egas C."/>
        </authorList>
    </citation>
    <scope>NUCLEOTIDE SEQUENCE [LARGE SCALE GENOMIC DNA]</scope>
    <source>
        <strain evidence="8 9">DSM 26712</strain>
    </source>
</reference>
<accession>A0A399EK79</accession>
<keyword evidence="5" id="KW-0998">Cell outer membrane</keyword>
<protein>
    <submittedName>
        <fullName evidence="8">Outer membrane efflux protein</fullName>
    </submittedName>
</protein>
<sequence length="323" mass="34509">MLRTLIPLFALALLSLAQAQPLDAFLKEAYRKDSSYLEAERALDAARDELAKVQGDPEAAPLALTRAQEGVAVAQAKLLQARRESDARALEAYAGVLLAQTDLALARARKELSGLQLQAAELRFKAGAVSATELARVRDQDNQAANAVRTATRALEQAQARLRPYGEVRVQALPEPGPADPAKFGIAGHARLLEAQQQVREAERALALASGPDTAPLEKSARERDLARARAALADVQRTLEDALEAAKSRYQGAVEAYRLAREAQARGAGELEAARKRFAAGAIAQLALKQSEIAKAEADRGVLAAQVELWQAIYGLTVAGNG</sequence>
<keyword evidence="7" id="KW-0732">Signal</keyword>
<evidence type="ECO:0000256" key="3">
    <source>
        <dbReference type="ARBA" id="ARBA00022692"/>
    </source>
</evidence>
<comment type="caution">
    <text evidence="8">The sequence shown here is derived from an EMBL/GenBank/DDBJ whole genome shotgun (WGS) entry which is preliminary data.</text>
</comment>
<dbReference type="Gene3D" id="1.20.1600.10">
    <property type="entry name" value="Outer membrane efflux proteins (OEP)"/>
    <property type="match status" value="2"/>
</dbReference>
<evidence type="ECO:0000256" key="6">
    <source>
        <dbReference type="SAM" id="Coils"/>
    </source>
</evidence>
<dbReference type="Proteomes" id="UP000265715">
    <property type="component" value="Unassembled WGS sequence"/>
</dbReference>
<evidence type="ECO:0000256" key="7">
    <source>
        <dbReference type="SAM" id="SignalP"/>
    </source>
</evidence>
<gene>
    <name evidence="8" type="ORF">Mterra_02002</name>
</gene>
<feature type="signal peptide" evidence="7">
    <location>
        <begin position="1"/>
        <end position="19"/>
    </location>
</feature>
<dbReference type="OrthoDB" id="34195at2"/>
<dbReference type="SUPFAM" id="SSF56954">
    <property type="entry name" value="Outer membrane efflux proteins (OEP)"/>
    <property type="match status" value="1"/>
</dbReference>
<comment type="subcellular location">
    <subcellularLocation>
        <location evidence="1">Cell outer membrane</location>
    </subcellularLocation>
</comment>
<evidence type="ECO:0000256" key="1">
    <source>
        <dbReference type="ARBA" id="ARBA00004442"/>
    </source>
</evidence>
<organism evidence="8 9">
    <name type="scientific">Calidithermus terrae</name>
    <dbReference type="NCBI Taxonomy" id="1408545"/>
    <lineage>
        <taxon>Bacteria</taxon>
        <taxon>Thermotogati</taxon>
        <taxon>Deinococcota</taxon>
        <taxon>Deinococci</taxon>
        <taxon>Thermales</taxon>
        <taxon>Thermaceae</taxon>
        <taxon>Calidithermus</taxon>
    </lineage>
</organism>
<dbReference type="GO" id="GO:0015288">
    <property type="term" value="F:porin activity"/>
    <property type="evidence" value="ECO:0007669"/>
    <property type="project" value="TreeGrafter"/>
</dbReference>
<dbReference type="GO" id="GO:1990281">
    <property type="term" value="C:efflux pump complex"/>
    <property type="evidence" value="ECO:0007669"/>
    <property type="project" value="TreeGrafter"/>
</dbReference>
<keyword evidence="6" id="KW-0175">Coiled coil</keyword>
<dbReference type="EMBL" id="QXDL01000075">
    <property type="protein sequence ID" value="RIH84358.1"/>
    <property type="molecule type" value="Genomic_DNA"/>
</dbReference>
<dbReference type="GO" id="GO:0015562">
    <property type="term" value="F:efflux transmembrane transporter activity"/>
    <property type="evidence" value="ECO:0007669"/>
    <property type="project" value="InterPro"/>
</dbReference>
<proteinExistence type="predicted"/>
<dbReference type="AlphaFoldDB" id="A0A399EK79"/>
<evidence type="ECO:0000256" key="4">
    <source>
        <dbReference type="ARBA" id="ARBA00023136"/>
    </source>
</evidence>
<feature type="chain" id="PRO_5017257123" evidence="7">
    <location>
        <begin position="20"/>
        <end position="323"/>
    </location>
</feature>